<dbReference type="InterPro" id="IPR041988">
    <property type="entry name" value="Ribosomal_uL24_KOW"/>
</dbReference>
<dbReference type="Pfam" id="PF00467">
    <property type="entry name" value="KOW"/>
    <property type="match status" value="1"/>
</dbReference>
<dbReference type="GO" id="GO:1990904">
    <property type="term" value="C:ribonucleoprotein complex"/>
    <property type="evidence" value="ECO:0007669"/>
    <property type="project" value="UniProtKB-KW"/>
</dbReference>
<evidence type="ECO:0000256" key="6">
    <source>
        <dbReference type="RuleBase" id="RU003477"/>
    </source>
</evidence>
<keyword evidence="3 5" id="KW-0687">Ribonucleoprotein</keyword>
<proteinExistence type="inferred from homology"/>
<evidence type="ECO:0000313" key="9">
    <source>
        <dbReference type="Proteomes" id="UP000034927"/>
    </source>
</evidence>
<dbReference type="SUPFAM" id="SSF50104">
    <property type="entry name" value="Translation proteins SH3-like domain"/>
    <property type="match status" value="1"/>
</dbReference>
<keyword evidence="5" id="KW-0699">rRNA-binding</keyword>
<accession>A0A0G0ARY8</accession>
<dbReference type="GO" id="GO:0006412">
    <property type="term" value="P:translation"/>
    <property type="evidence" value="ECO:0007669"/>
    <property type="project" value="UniProtKB-UniRule"/>
</dbReference>
<comment type="function">
    <text evidence="5">One of the proteins that surrounds the polypeptide exit tunnel on the outside of the subunit.</text>
</comment>
<dbReference type="PANTHER" id="PTHR12903">
    <property type="entry name" value="MITOCHONDRIAL RIBOSOMAL PROTEIN L24"/>
    <property type="match status" value="1"/>
</dbReference>
<dbReference type="InterPro" id="IPR005824">
    <property type="entry name" value="KOW"/>
</dbReference>
<comment type="subunit">
    <text evidence="5">Part of the 50S ribosomal subunit.</text>
</comment>
<comment type="caution">
    <text evidence="8">The sequence shown here is derived from an EMBL/GenBank/DDBJ whole genome shotgun (WGS) entry which is preliminary data.</text>
</comment>
<dbReference type="GO" id="GO:0019843">
    <property type="term" value="F:rRNA binding"/>
    <property type="evidence" value="ECO:0007669"/>
    <property type="project" value="UniProtKB-UniRule"/>
</dbReference>
<reference evidence="8 9" key="1">
    <citation type="journal article" date="2015" name="Nature">
        <title>rRNA introns, odd ribosomes, and small enigmatic genomes across a large radiation of phyla.</title>
        <authorList>
            <person name="Brown C.T."/>
            <person name="Hug L.A."/>
            <person name="Thomas B.C."/>
            <person name="Sharon I."/>
            <person name="Castelle C.J."/>
            <person name="Singh A."/>
            <person name="Wilkins M.J."/>
            <person name="Williams K.H."/>
            <person name="Banfield J.F."/>
        </authorList>
    </citation>
    <scope>NUCLEOTIDE SEQUENCE [LARGE SCALE GENOMIC DNA]</scope>
</reference>
<dbReference type="Proteomes" id="UP000034927">
    <property type="component" value="Unassembled WGS sequence"/>
</dbReference>
<organism evidence="8 9">
    <name type="scientific">Candidatus Magasanikbacteria bacterium GW2011_GWC2_34_16</name>
    <dbReference type="NCBI Taxonomy" id="1619045"/>
    <lineage>
        <taxon>Bacteria</taxon>
        <taxon>Candidatus Magasanikiibacteriota</taxon>
    </lineage>
</organism>
<dbReference type="CDD" id="cd06089">
    <property type="entry name" value="KOW_RPL26"/>
    <property type="match status" value="1"/>
</dbReference>
<dbReference type="InterPro" id="IPR005825">
    <property type="entry name" value="Ribosomal_uL24_CS"/>
</dbReference>
<gene>
    <name evidence="5" type="primary">rplX</name>
    <name evidence="8" type="ORF">UR53_C0001G0139</name>
</gene>
<dbReference type="PROSITE" id="PS01108">
    <property type="entry name" value="RIBOSOMAL_L24"/>
    <property type="match status" value="1"/>
</dbReference>
<dbReference type="InterPro" id="IPR014722">
    <property type="entry name" value="Rib_uL2_dom2"/>
</dbReference>
<dbReference type="InterPro" id="IPR057264">
    <property type="entry name" value="Ribosomal_uL24_C"/>
</dbReference>
<evidence type="ECO:0000256" key="5">
    <source>
        <dbReference type="HAMAP-Rule" id="MF_01326"/>
    </source>
</evidence>
<dbReference type="HAMAP" id="MF_01326_B">
    <property type="entry name" value="Ribosomal_uL24_B"/>
    <property type="match status" value="1"/>
</dbReference>
<sequence>MKIKVNDQVKILKGKDRNKTGKVTQVFSAENRVVVEGLNLMKKHLRTRKQNEKGQIIELAAPLRAENVMLVCPKCGKTIRVGYKEETGSKKRVCRLCKEIID</sequence>
<dbReference type="AlphaFoldDB" id="A0A0G0ARY8"/>
<evidence type="ECO:0000256" key="1">
    <source>
        <dbReference type="ARBA" id="ARBA00010618"/>
    </source>
</evidence>
<dbReference type="Gene3D" id="2.30.30.30">
    <property type="match status" value="1"/>
</dbReference>
<comment type="similarity">
    <text evidence="1 5 6">Belongs to the universal ribosomal protein uL24 family.</text>
</comment>
<evidence type="ECO:0000259" key="7">
    <source>
        <dbReference type="SMART" id="SM00739"/>
    </source>
</evidence>
<evidence type="ECO:0000256" key="2">
    <source>
        <dbReference type="ARBA" id="ARBA00022980"/>
    </source>
</evidence>
<keyword evidence="2 5" id="KW-0689">Ribosomal protein</keyword>
<dbReference type="InterPro" id="IPR008991">
    <property type="entry name" value="Translation_prot_SH3-like_sf"/>
</dbReference>
<evidence type="ECO:0000313" key="8">
    <source>
        <dbReference type="EMBL" id="KKP59639.1"/>
    </source>
</evidence>
<keyword evidence="5" id="KW-0694">RNA-binding</keyword>
<feature type="domain" description="KOW" evidence="7">
    <location>
        <begin position="2"/>
        <end position="29"/>
    </location>
</feature>
<dbReference type="GO" id="GO:0005840">
    <property type="term" value="C:ribosome"/>
    <property type="evidence" value="ECO:0007669"/>
    <property type="project" value="UniProtKB-KW"/>
</dbReference>
<dbReference type="SMART" id="SM00739">
    <property type="entry name" value="KOW"/>
    <property type="match status" value="1"/>
</dbReference>
<dbReference type="EMBL" id="LBPO01000001">
    <property type="protein sequence ID" value="KKP59639.1"/>
    <property type="molecule type" value="Genomic_DNA"/>
</dbReference>
<protein>
    <recommendedName>
        <fullName evidence="4 5">Large ribosomal subunit protein uL24</fullName>
    </recommendedName>
</protein>
<dbReference type="NCBIfam" id="TIGR01079">
    <property type="entry name" value="rplX_bact"/>
    <property type="match status" value="1"/>
</dbReference>
<evidence type="ECO:0000256" key="3">
    <source>
        <dbReference type="ARBA" id="ARBA00023274"/>
    </source>
</evidence>
<comment type="function">
    <text evidence="5">One of two assembly initiator proteins, it binds directly to the 5'-end of the 23S rRNA, where it nucleates assembly of the 50S subunit.</text>
</comment>
<dbReference type="PATRIC" id="fig|1619045.3.peg.145"/>
<dbReference type="GO" id="GO:0003735">
    <property type="term" value="F:structural constituent of ribosome"/>
    <property type="evidence" value="ECO:0007669"/>
    <property type="project" value="InterPro"/>
</dbReference>
<name>A0A0G0ARY8_9BACT</name>
<evidence type="ECO:0000256" key="4">
    <source>
        <dbReference type="ARBA" id="ARBA00035206"/>
    </source>
</evidence>
<dbReference type="InterPro" id="IPR003256">
    <property type="entry name" value="Ribosomal_uL24"/>
</dbReference>
<dbReference type="Pfam" id="PF17136">
    <property type="entry name" value="ribosomal_L24"/>
    <property type="match status" value="1"/>
</dbReference>